<dbReference type="CDD" id="cd10567">
    <property type="entry name" value="SWIB-MDM2_like"/>
    <property type="match status" value="1"/>
</dbReference>
<evidence type="ECO:0000259" key="3">
    <source>
        <dbReference type="PROSITE" id="PS51998"/>
    </source>
</evidence>
<feature type="compositionally biased region" description="Polar residues" evidence="1">
    <location>
        <begin position="112"/>
        <end position="126"/>
    </location>
</feature>
<sequence>MASISADKLRHEIQIILKDADLNTLSSKKVRQTLETIFNCDFTERKKEIDDILMSEITARDIVPISAPVEPAPVNNDLQCTTVINESQTNNISTQSNDEQNKQTDKEIPIETPQQENRPSVRTTSASSIVYKQSTAAALKIERRRTCYNKELDISDQLACVVGGHRMPRSEVVKRMWVYFKQHNLLDPVNKQYVNCDETLARLFGRRRIRAFGMLKDLARHLSDPDKQQLD</sequence>
<feature type="compositionally biased region" description="Polar residues" evidence="1">
    <location>
        <begin position="87"/>
        <end position="98"/>
    </location>
</feature>
<reference evidence="4" key="1">
    <citation type="submission" date="2021-02" db="EMBL/GenBank/DDBJ databases">
        <authorList>
            <person name="Nowell W R."/>
        </authorList>
    </citation>
    <scope>NUCLEOTIDE SEQUENCE</scope>
</reference>
<dbReference type="EMBL" id="CAJNOM010000020">
    <property type="protein sequence ID" value="CAF0818452.1"/>
    <property type="molecule type" value="Genomic_DNA"/>
</dbReference>
<protein>
    <recommendedName>
        <fullName evidence="6">DM2 domain-containing protein</fullName>
    </recommendedName>
</protein>
<dbReference type="SUPFAM" id="SSF47592">
    <property type="entry name" value="SWIB/MDM2 domain"/>
    <property type="match status" value="1"/>
</dbReference>
<dbReference type="PROSITE" id="PS51998">
    <property type="entry name" value="DEK_C"/>
    <property type="match status" value="1"/>
</dbReference>
<evidence type="ECO:0000313" key="5">
    <source>
        <dbReference type="Proteomes" id="UP000663832"/>
    </source>
</evidence>
<comment type="caution">
    <text evidence="4">The sequence shown here is derived from an EMBL/GenBank/DDBJ whole genome shotgun (WGS) entry which is preliminary data.</text>
</comment>
<dbReference type="Pfam" id="PF02201">
    <property type="entry name" value="SWIB"/>
    <property type="match status" value="1"/>
</dbReference>
<accession>A0A813TU04</accession>
<feature type="region of interest" description="Disordered" evidence="1">
    <location>
        <begin position="87"/>
        <end position="126"/>
    </location>
</feature>
<organism evidence="4 5">
    <name type="scientific">Adineta steineri</name>
    <dbReference type="NCBI Taxonomy" id="433720"/>
    <lineage>
        <taxon>Eukaryota</taxon>
        <taxon>Metazoa</taxon>
        <taxon>Spiralia</taxon>
        <taxon>Gnathifera</taxon>
        <taxon>Rotifera</taxon>
        <taxon>Eurotatoria</taxon>
        <taxon>Bdelloidea</taxon>
        <taxon>Adinetida</taxon>
        <taxon>Adinetidae</taxon>
        <taxon>Adineta</taxon>
    </lineage>
</organism>
<dbReference type="PANTHER" id="PTHR13844">
    <property type="entry name" value="SWI/SNF-RELATED MATRIX-ASSOCIATED ACTIN-DEPENDENT REGULATOR OF CHROMATIN SUBFAMILY D"/>
    <property type="match status" value="1"/>
</dbReference>
<dbReference type="SUPFAM" id="SSF109715">
    <property type="entry name" value="DEK C-terminal domain"/>
    <property type="match status" value="1"/>
</dbReference>
<dbReference type="InterPro" id="IPR036885">
    <property type="entry name" value="SWIB_MDM2_dom_sf"/>
</dbReference>
<name>A0A813TU04_9BILA</name>
<dbReference type="InterPro" id="IPR014876">
    <property type="entry name" value="DEK_C"/>
</dbReference>
<dbReference type="Gene3D" id="1.10.245.10">
    <property type="entry name" value="SWIB/MDM2 domain"/>
    <property type="match status" value="1"/>
</dbReference>
<dbReference type="SMART" id="SM00151">
    <property type="entry name" value="SWIB"/>
    <property type="match status" value="1"/>
</dbReference>
<dbReference type="AlphaFoldDB" id="A0A813TU04"/>
<feature type="compositionally biased region" description="Basic and acidic residues" evidence="1">
    <location>
        <begin position="99"/>
        <end position="109"/>
    </location>
</feature>
<evidence type="ECO:0008006" key="6">
    <source>
        <dbReference type="Google" id="ProtNLM"/>
    </source>
</evidence>
<feature type="domain" description="DM2" evidence="2">
    <location>
        <begin position="147"/>
        <end position="224"/>
    </location>
</feature>
<evidence type="ECO:0000313" key="4">
    <source>
        <dbReference type="EMBL" id="CAF0818452.1"/>
    </source>
</evidence>
<keyword evidence="5" id="KW-1185">Reference proteome</keyword>
<feature type="domain" description="DEK-C" evidence="3">
    <location>
        <begin position="3"/>
        <end position="58"/>
    </location>
</feature>
<dbReference type="InterPro" id="IPR003121">
    <property type="entry name" value="SWIB_MDM2_domain"/>
</dbReference>
<dbReference type="Pfam" id="PF08766">
    <property type="entry name" value="DEK_C"/>
    <property type="match status" value="1"/>
</dbReference>
<proteinExistence type="predicted"/>
<dbReference type="PROSITE" id="PS51925">
    <property type="entry name" value="SWIB_MDM2"/>
    <property type="match status" value="1"/>
</dbReference>
<dbReference type="OrthoDB" id="10251073at2759"/>
<gene>
    <name evidence="4" type="ORF">QVE165_LOCUS5125</name>
</gene>
<evidence type="ECO:0000256" key="1">
    <source>
        <dbReference type="SAM" id="MobiDB-lite"/>
    </source>
</evidence>
<dbReference type="Proteomes" id="UP000663832">
    <property type="component" value="Unassembled WGS sequence"/>
</dbReference>
<dbReference type="Gene3D" id="1.10.10.60">
    <property type="entry name" value="Homeodomain-like"/>
    <property type="match status" value="1"/>
</dbReference>
<dbReference type="InterPro" id="IPR019835">
    <property type="entry name" value="SWIB_domain"/>
</dbReference>
<evidence type="ECO:0000259" key="2">
    <source>
        <dbReference type="PROSITE" id="PS51925"/>
    </source>
</evidence>